<dbReference type="SUPFAM" id="SSF52540">
    <property type="entry name" value="P-loop containing nucleoside triphosphate hydrolases"/>
    <property type="match status" value="1"/>
</dbReference>
<sequence length="633" mass="70875">MPRGIRAPRDQTSEKLEMPSAQWASAEFVTQTLRYEPERDPGQMFLGTMNGTAIGTIPRSPDRPRGEDRHLLTVAGSRAGKSVSMIVPNLLDYRGSALIADPKAELANLTALRRASDFGQAVFVLDPFGKASKEVEEAGLLASFNPLAMMSNPDTLVEDADLIADALVIQSGNDPHWDESAKRFLQGLILHVATFPRYGSKRNLCTVRDLLSFGADIDERFIPVEDLDANSDLWKDGPPPDGIKGLLFEMLCNHGAHNVAKAAALELDEKPPKERDSILSSARRQTSFLDLPRMRSVLTEGTFARTIPDLDVLKTAAEGASIYLCLPAGYMRICSRWLRLFVDLALKAMERTEQVEQEAPVLFCLDEFPVLGYMPQLETAAGQLAGFGVRLWPIVQDLTQLKALYNERWETFIGNAAVVQFFGNSDLTTLKYMSELSGKYAASIKSRRDITSKGRDAGERGLTSSTQSVDLLAVHEARTLFDRDDTHRRQLLIYQGHPPIVASRIRYFEPETGYNGKIVRNLRKPLKNNYTYYMGLADVHAEVYIGDPHELLGRFVVNAFGQKESIVMPKLHWDYLDWLISIGSDMDDYIKNCDRERGNVPLGDALQSWLYYAYESREEDGLPRPSWLPPLKP</sequence>
<dbReference type="InterPro" id="IPR027417">
    <property type="entry name" value="P-loop_NTPase"/>
</dbReference>
<comment type="subcellular location">
    <subcellularLocation>
        <location evidence="1">Cell membrane</location>
        <topology evidence="1">Multi-pass membrane protein</topology>
    </subcellularLocation>
</comment>
<comment type="similarity">
    <text evidence="2">Belongs to the VirD4/TraG family.</text>
</comment>
<organism evidence="7 8">
    <name type="scientific">Marivita hallyeonensis</name>
    <dbReference type="NCBI Taxonomy" id="996342"/>
    <lineage>
        <taxon>Bacteria</taxon>
        <taxon>Pseudomonadati</taxon>
        <taxon>Pseudomonadota</taxon>
        <taxon>Alphaproteobacteria</taxon>
        <taxon>Rhodobacterales</taxon>
        <taxon>Roseobacteraceae</taxon>
        <taxon>Marivita</taxon>
    </lineage>
</organism>
<evidence type="ECO:0000313" key="7">
    <source>
        <dbReference type="EMBL" id="SHI08569.1"/>
    </source>
</evidence>
<keyword evidence="8" id="KW-1185">Reference proteome</keyword>
<dbReference type="CDD" id="cd01127">
    <property type="entry name" value="TrwB_TraG_TraD_VirD4"/>
    <property type="match status" value="2"/>
</dbReference>
<dbReference type="GO" id="GO:0005886">
    <property type="term" value="C:plasma membrane"/>
    <property type="evidence" value="ECO:0007669"/>
    <property type="project" value="UniProtKB-SubCell"/>
</dbReference>
<keyword evidence="5" id="KW-1133">Transmembrane helix</keyword>
<evidence type="ECO:0000256" key="3">
    <source>
        <dbReference type="ARBA" id="ARBA00022475"/>
    </source>
</evidence>
<protein>
    <submittedName>
        <fullName evidence="7">Type IV secretion system protein VirD4</fullName>
    </submittedName>
</protein>
<dbReference type="PANTHER" id="PTHR37937">
    <property type="entry name" value="CONJUGATIVE TRANSFER: DNA TRANSPORT"/>
    <property type="match status" value="1"/>
</dbReference>
<dbReference type="STRING" id="996342.SAMN05443551_0170"/>
<evidence type="ECO:0000256" key="1">
    <source>
        <dbReference type="ARBA" id="ARBA00004651"/>
    </source>
</evidence>
<dbReference type="InterPro" id="IPR051539">
    <property type="entry name" value="T4SS-coupling_protein"/>
</dbReference>
<keyword evidence="6" id="KW-0472">Membrane</keyword>
<evidence type="ECO:0000313" key="8">
    <source>
        <dbReference type="Proteomes" id="UP000184221"/>
    </source>
</evidence>
<keyword evidence="4" id="KW-0812">Transmembrane</keyword>
<dbReference type="InterPro" id="IPR003688">
    <property type="entry name" value="TraG/VirD4"/>
</dbReference>
<dbReference type="Gene3D" id="3.40.50.300">
    <property type="entry name" value="P-loop containing nucleotide triphosphate hydrolases"/>
    <property type="match status" value="1"/>
</dbReference>
<evidence type="ECO:0000256" key="5">
    <source>
        <dbReference type="ARBA" id="ARBA00022989"/>
    </source>
</evidence>
<name>A0A1M5Y9H9_9RHOB</name>
<reference evidence="7 8" key="1">
    <citation type="submission" date="2016-11" db="EMBL/GenBank/DDBJ databases">
        <authorList>
            <person name="Jaros S."/>
            <person name="Januszkiewicz K."/>
            <person name="Wedrychowicz H."/>
        </authorList>
    </citation>
    <scope>NUCLEOTIDE SEQUENCE [LARGE SCALE GENOMIC DNA]</scope>
    <source>
        <strain evidence="7 8">DSM 29431</strain>
    </source>
</reference>
<evidence type="ECO:0000256" key="6">
    <source>
        <dbReference type="ARBA" id="ARBA00023136"/>
    </source>
</evidence>
<evidence type="ECO:0000256" key="2">
    <source>
        <dbReference type="ARBA" id="ARBA00008806"/>
    </source>
</evidence>
<dbReference type="Proteomes" id="UP000184221">
    <property type="component" value="Unassembled WGS sequence"/>
</dbReference>
<dbReference type="EMBL" id="FQXC01000014">
    <property type="protein sequence ID" value="SHI08569.1"/>
    <property type="molecule type" value="Genomic_DNA"/>
</dbReference>
<proteinExistence type="inferred from homology"/>
<dbReference type="PANTHER" id="PTHR37937:SF1">
    <property type="entry name" value="CONJUGATIVE TRANSFER: DNA TRANSPORT"/>
    <property type="match status" value="1"/>
</dbReference>
<accession>A0A1M5Y9H9</accession>
<dbReference type="AlphaFoldDB" id="A0A1M5Y9H9"/>
<gene>
    <name evidence="7" type="ORF">SAMN05443551_0170</name>
</gene>
<dbReference type="Pfam" id="PF02534">
    <property type="entry name" value="T4SS-DNA_transf"/>
    <property type="match status" value="2"/>
</dbReference>
<keyword evidence="3" id="KW-1003">Cell membrane</keyword>
<evidence type="ECO:0000256" key="4">
    <source>
        <dbReference type="ARBA" id="ARBA00022692"/>
    </source>
</evidence>